<feature type="region of interest" description="Disordered" evidence="1">
    <location>
        <begin position="293"/>
        <end position="317"/>
    </location>
</feature>
<protein>
    <recommendedName>
        <fullName evidence="4">Reverse transcriptase-rnase h-integrase</fullName>
    </recommendedName>
</protein>
<dbReference type="AlphaFoldDB" id="A0A0W0FD79"/>
<dbReference type="EMBL" id="LATX01002104">
    <property type="protein sequence ID" value="KTB34243.1"/>
    <property type="molecule type" value="Genomic_DNA"/>
</dbReference>
<dbReference type="Proteomes" id="UP000054988">
    <property type="component" value="Unassembled WGS sequence"/>
</dbReference>
<organism evidence="2 3">
    <name type="scientific">Moniliophthora roreri</name>
    <name type="common">Frosty pod rot fungus</name>
    <name type="synonym">Monilia roreri</name>
    <dbReference type="NCBI Taxonomy" id="221103"/>
    <lineage>
        <taxon>Eukaryota</taxon>
        <taxon>Fungi</taxon>
        <taxon>Dikarya</taxon>
        <taxon>Basidiomycota</taxon>
        <taxon>Agaricomycotina</taxon>
        <taxon>Agaricomycetes</taxon>
        <taxon>Agaricomycetidae</taxon>
        <taxon>Agaricales</taxon>
        <taxon>Marasmiineae</taxon>
        <taxon>Marasmiaceae</taxon>
        <taxon>Moniliophthora</taxon>
    </lineage>
</organism>
<reference evidence="2 3" key="1">
    <citation type="submission" date="2015-12" db="EMBL/GenBank/DDBJ databases">
        <title>Draft genome sequence of Moniliophthora roreri, the causal agent of frosty pod rot of cacao.</title>
        <authorList>
            <person name="Aime M.C."/>
            <person name="Diaz-Valderrama J.R."/>
            <person name="Kijpornyongpan T."/>
            <person name="Phillips-Mora W."/>
        </authorList>
    </citation>
    <scope>NUCLEOTIDE SEQUENCE [LARGE SCALE GENOMIC DNA]</scope>
    <source>
        <strain evidence="2 3">MCA 2952</strain>
    </source>
</reference>
<evidence type="ECO:0008006" key="4">
    <source>
        <dbReference type="Google" id="ProtNLM"/>
    </source>
</evidence>
<gene>
    <name evidence="2" type="ORF">WG66_13194</name>
</gene>
<name>A0A0W0FD79_MONRR</name>
<evidence type="ECO:0000256" key="1">
    <source>
        <dbReference type="SAM" id="MobiDB-lite"/>
    </source>
</evidence>
<feature type="compositionally biased region" description="Low complexity" evidence="1">
    <location>
        <begin position="1"/>
        <end position="14"/>
    </location>
</feature>
<accession>A0A0W0FD79</accession>
<evidence type="ECO:0000313" key="2">
    <source>
        <dbReference type="EMBL" id="KTB34243.1"/>
    </source>
</evidence>
<feature type="compositionally biased region" description="Low complexity" evidence="1">
    <location>
        <begin position="294"/>
        <end position="308"/>
    </location>
</feature>
<proteinExistence type="predicted"/>
<comment type="caution">
    <text evidence="2">The sequence shown here is derived from an EMBL/GenBank/DDBJ whole genome shotgun (WGS) entry which is preliminary data.</text>
</comment>
<evidence type="ECO:0000313" key="3">
    <source>
        <dbReference type="Proteomes" id="UP000054988"/>
    </source>
</evidence>
<sequence>MSNATSTSSSSSSTGDYHAHGMPIPPSGTGLHYNNDITYTGPFNPSPFKHLFLVNTGEHDNALRNMAMGQLHLQFTVDSLIRLQAQCASLNVIIEETNVYAANLAFNATASRPNPLQVEGPMTVPSFPVPSPRTFATQIQMIQHSYEQQRRTEPGSGQLWSLPTIRMTFAPVVPEQSLFYLGRLIPPPWSPTDSPLPLLIPLFNSHTRQQPPAVTPPPFTPSPSVLLQHLPLPMLNLSLSLHQHPLPSTPSTLMTNLLPPPQYLSWQTENLTPPSSVSKMQSEPTQEYRSIQDHLPTPHLPTTTSTTSASVWDDENVSETTEEIERRATIEEVHEFLCALCAGWRTTVPETVHATIARSADYLRLDIFLGIAVSNEG</sequence>
<feature type="region of interest" description="Disordered" evidence="1">
    <location>
        <begin position="1"/>
        <end position="23"/>
    </location>
</feature>